<comment type="caution">
    <text evidence="3">The sequence shown here is derived from an EMBL/GenBank/DDBJ whole genome shotgun (WGS) entry which is preliminary data.</text>
</comment>
<organism evidence="3 4">
    <name type="scientific">Sulfuracidifex metallicus DSM 6482 = JCM 9184</name>
    <dbReference type="NCBI Taxonomy" id="523847"/>
    <lineage>
        <taxon>Archaea</taxon>
        <taxon>Thermoproteota</taxon>
        <taxon>Thermoprotei</taxon>
        <taxon>Sulfolobales</taxon>
        <taxon>Sulfolobaceae</taxon>
        <taxon>Sulfuracidifex</taxon>
    </lineage>
</organism>
<dbReference type="Pfam" id="PF06525">
    <property type="entry name" value="SoxE"/>
    <property type="match status" value="1"/>
</dbReference>
<dbReference type="EMBL" id="WGGD01000005">
    <property type="protein sequence ID" value="MUN30042.1"/>
    <property type="molecule type" value="Genomic_DNA"/>
</dbReference>
<gene>
    <name evidence="3" type="ORF">GC250_11510</name>
</gene>
<dbReference type="RefSeq" id="WP_156017763.1">
    <property type="nucleotide sequence ID" value="NZ_WGGD01000005.1"/>
</dbReference>
<protein>
    <submittedName>
        <fullName evidence="3">Quinol oxidase subunit 2</fullName>
    </submittedName>
</protein>
<dbReference type="Gene3D" id="2.60.40.420">
    <property type="entry name" value="Cupredoxins - blue copper proteins"/>
    <property type="match status" value="1"/>
</dbReference>
<keyword evidence="1" id="KW-0479">Metal-binding</keyword>
<keyword evidence="4" id="KW-1185">Reference proteome</keyword>
<dbReference type="SUPFAM" id="SSF49503">
    <property type="entry name" value="Cupredoxins"/>
    <property type="match status" value="1"/>
</dbReference>
<feature type="domain" description="Sulfocyanin-like C-terminal" evidence="2">
    <location>
        <begin position="56"/>
        <end position="197"/>
    </location>
</feature>
<dbReference type="PROSITE" id="PS00079">
    <property type="entry name" value="MULTICOPPER_OXIDASE1"/>
    <property type="match status" value="1"/>
</dbReference>
<evidence type="ECO:0000313" key="4">
    <source>
        <dbReference type="Proteomes" id="UP000470772"/>
    </source>
</evidence>
<dbReference type="InterPro" id="IPR049544">
    <property type="entry name" value="SoxE-like_C"/>
</dbReference>
<evidence type="ECO:0000313" key="3">
    <source>
        <dbReference type="EMBL" id="MUN30042.1"/>
    </source>
</evidence>
<dbReference type="GO" id="GO:0046872">
    <property type="term" value="F:metal ion binding"/>
    <property type="evidence" value="ECO:0007669"/>
    <property type="project" value="UniProtKB-KW"/>
</dbReference>
<evidence type="ECO:0000256" key="1">
    <source>
        <dbReference type="ARBA" id="ARBA00022723"/>
    </source>
</evidence>
<evidence type="ECO:0000259" key="2">
    <source>
        <dbReference type="Pfam" id="PF06525"/>
    </source>
</evidence>
<dbReference type="AlphaFoldDB" id="A0A6A9QYF2"/>
<dbReference type="InterPro" id="IPR008972">
    <property type="entry name" value="Cupredoxin"/>
</dbReference>
<sequence length="197" mass="21295">MPILALVLVLIASVIYFDESSQTMKNYTQTSTSSSTLTTSSIENHTLGSLPQGSNPLPYKGKEVFLHLVVEQSANNGVNFNGTIKGQLKVYVPAGWEINISLTDLSNLPHNLNVVKNDTPVPNSIYIDNDGKIIATVGGTPSTYSSSFIQPGSTAYTLWNSSTGVYWLACGFPGHAEMGMWAVLVVSNNITEPYYII</sequence>
<dbReference type="InterPro" id="IPR033138">
    <property type="entry name" value="Cu_oxidase_CS"/>
</dbReference>
<dbReference type="Proteomes" id="UP000470772">
    <property type="component" value="Unassembled WGS sequence"/>
</dbReference>
<accession>A0A6A9QYF2</accession>
<reference evidence="3 4" key="1">
    <citation type="submission" date="2019-10" db="EMBL/GenBank/DDBJ databases">
        <title>Sequencing and Assembly of Multiple Reported Metal-Biooxidizing Members of the Extremely Thermoacidophilic Archaeal Family Sulfolobaceae.</title>
        <authorList>
            <person name="Counts J.A."/>
            <person name="Kelly R.M."/>
        </authorList>
    </citation>
    <scope>NUCLEOTIDE SEQUENCE [LARGE SCALE GENOMIC DNA]</scope>
    <source>
        <strain evidence="3 4">DSM 6482</strain>
    </source>
</reference>
<name>A0A6A9QYF2_SULME</name>
<proteinExistence type="predicted"/>